<dbReference type="Gene3D" id="1.10.12.10">
    <property type="entry name" value="Lyase 2-enoyl-coa Hydratase, Chain A, domain 2"/>
    <property type="match status" value="1"/>
</dbReference>
<name>A0A0M7ALS2_9HYPH</name>
<dbReference type="PANTHER" id="PTHR43459:SF1">
    <property type="entry name" value="EG:BACN32G11.4 PROTEIN"/>
    <property type="match status" value="1"/>
</dbReference>
<comment type="similarity">
    <text evidence="1 2">Belongs to the enoyl-CoA hydratase/isomerase family.</text>
</comment>
<sequence>MSDLLVKRDSGVLSLTLNRPDRLNALSTDMREGMLSELLSELHAPSVRAVLITGAGRGFCSGADLDLETILARRQHIETQILGGINRVVQALRDLPVPVIAAVNGPAAGAGFSIVLASDIVIAAQSAKFHLSFARIGAVLDGGASSLLTHRIGASRTTALAMLGGSMEAETAKDWGLVHEVTEDDSVLDTATALTQRLASGPTVALGLIKREIAAAQSASLDESLRLEAACQSKAFNTQDFEEGVRAFGESRKPNFLGH</sequence>
<dbReference type="CDD" id="cd06558">
    <property type="entry name" value="crotonase-like"/>
    <property type="match status" value="1"/>
</dbReference>
<dbReference type="Gene3D" id="3.90.226.10">
    <property type="entry name" value="2-enoyl-CoA Hydratase, Chain A, domain 1"/>
    <property type="match status" value="1"/>
</dbReference>
<dbReference type="GO" id="GO:0016853">
    <property type="term" value="F:isomerase activity"/>
    <property type="evidence" value="ECO:0007669"/>
    <property type="project" value="UniProtKB-KW"/>
</dbReference>
<keyword evidence="4" id="KW-1185">Reference proteome</keyword>
<evidence type="ECO:0000313" key="3">
    <source>
        <dbReference type="EMBL" id="CTQ76075.1"/>
    </source>
</evidence>
<keyword evidence="3" id="KW-0413">Isomerase</keyword>
<gene>
    <name evidence="3" type="primary">paaG_4</name>
    <name evidence="3" type="ORF">LAX5112_04457</name>
</gene>
<dbReference type="RefSeq" id="WP_055673662.1">
    <property type="nucleotide sequence ID" value="NZ_CXWD01000024.1"/>
</dbReference>
<evidence type="ECO:0000256" key="1">
    <source>
        <dbReference type="ARBA" id="ARBA00005254"/>
    </source>
</evidence>
<organism evidence="3 4">
    <name type="scientific">Roseibium alexandrii</name>
    <dbReference type="NCBI Taxonomy" id="388408"/>
    <lineage>
        <taxon>Bacteria</taxon>
        <taxon>Pseudomonadati</taxon>
        <taxon>Pseudomonadota</taxon>
        <taxon>Alphaproteobacteria</taxon>
        <taxon>Hyphomicrobiales</taxon>
        <taxon>Stappiaceae</taxon>
        <taxon>Roseibium</taxon>
    </lineage>
</organism>
<evidence type="ECO:0000313" key="4">
    <source>
        <dbReference type="Proteomes" id="UP000053235"/>
    </source>
</evidence>
<accession>A0A0M7ALS2</accession>
<dbReference type="PROSITE" id="PS00166">
    <property type="entry name" value="ENOYL_COA_HYDRATASE"/>
    <property type="match status" value="1"/>
</dbReference>
<dbReference type="AlphaFoldDB" id="A0A0M7ALS2"/>
<dbReference type="OrthoDB" id="9781757at2"/>
<dbReference type="PANTHER" id="PTHR43459">
    <property type="entry name" value="ENOYL-COA HYDRATASE"/>
    <property type="match status" value="1"/>
</dbReference>
<dbReference type="EC" id="5.3.3.18" evidence="3"/>
<evidence type="ECO:0000256" key="2">
    <source>
        <dbReference type="RuleBase" id="RU003707"/>
    </source>
</evidence>
<dbReference type="Pfam" id="PF00378">
    <property type="entry name" value="ECH_1"/>
    <property type="match status" value="1"/>
</dbReference>
<dbReference type="EMBL" id="CXWD01000024">
    <property type="protein sequence ID" value="CTQ76075.1"/>
    <property type="molecule type" value="Genomic_DNA"/>
</dbReference>
<dbReference type="InterPro" id="IPR014748">
    <property type="entry name" value="Enoyl-CoA_hydra_C"/>
</dbReference>
<protein>
    <submittedName>
        <fullName evidence="3">1,2-epoxyphenylacetyl-CoA isomerase</fullName>
        <ecNumber evidence="3">5.3.3.18</ecNumber>
    </submittedName>
</protein>
<dbReference type="Proteomes" id="UP000053235">
    <property type="component" value="Unassembled WGS sequence"/>
</dbReference>
<proteinExistence type="inferred from homology"/>
<dbReference type="InterPro" id="IPR001753">
    <property type="entry name" value="Enoyl-CoA_hydra/iso"/>
</dbReference>
<dbReference type="InterPro" id="IPR018376">
    <property type="entry name" value="Enoyl-CoA_hyd/isom_CS"/>
</dbReference>
<dbReference type="InterPro" id="IPR029045">
    <property type="entry name" value="ClpP/crotonase-like_dom_sf"/>
</dbReference>
<dbReference type="STRING" id="388408.LAX5112_04457"/>
<reference evidence="4" key="1">
    <citation type="submission" date="2015-07" db="EMBL/GenBank/DDBJ databases">
        <authorList>
            <person name="Rodrigo-Torres Lidia"/>
            <person name="Arahal R.David."/>
        </authorList>
    </citation>
    <scope>NUCLEOTIDE SEQUENCE [LARGE SCALE GENOMIC DNA]</scope>
    <source>
        <strain evidence="4">CECT 5112</strain>
    </source>
</reference>
<dbReference type="SUPFAM" id="SSF52096">
    <property type="entry name" value="ClpP/crotonase"/>
    <property type="match status" value="1"/>
</dbReference>